<sequence>MPQYRSSSVENARKAVATRLRELRLDSGLLGYELADLCGWNKSKVSRLENAVTPPADADIRAWCDACGAEEQAPDIIAASRDADSMYLEWKRLQRAGLTRLQESRVPLYERTKLHRSYASHIIPGLFQTPAYATALLRSISRFHGSPDDTESAVDARMARARVLREGDHRFAFLVEESVLRHQIGDSAAMAGQLGHLLSVMSLPAVSLGVIPFSAQERNMWTLESFNIFDDTRVHVELLTAQVTLTAPGEVSMYVRAFMEMRELAVYGAEARQLIARALDGLF</sequence>
<keyword evidence="3" id="KW-1185">Reference proteome</keyword>
<protein>
    <submittedName>
        <fullName evidence="2">Helix-turn-helix transcriptional regulator</fullName>
    </submittedName>
</protein>
<dbReference type="Proteomes" id="UP000675554">
    <property type="component" value="Unassembled WGS sequence"/>
</dbReference>
<dbReference type="Pfam" id="PF19054">
    <property type="entry name" value="DUF5753"/>
    <property type="match status" value="1"/>
</dbReference>
<accession>A0A8T4IY20</accession>
<dbReference type="InterPro" id="IPR010982">
    <property type="entry name" value="Lambda_DNA-bd_dom_sf"/>
</dbReference>
<dbReference type="InterPro" id="IPR043917">
    <property type="entry name" value="DUF5753"/>
</dbReference>
<comment type="caution">
    <text evidence="2">The sequence shown here is derived from an EMBL/GenBank/DDBJ whole genome shotgun (WGS) entry which is preliminary data.</text>
</comment>
<proteinExistence type="predicted"/>
<dbReference type="EMBL" id="JAGSMN010000386">
    <property type="protein sequence ID" value="MBR7674807.1"/>
    <property type="molecule type" value="Genomic_DNA"/>
</dbReference>
<dbReference type="InterPro" id="IPR001387">
    <property type="entry name" value="Cro/C1-type_HTH"/>
</dbReference>
<gene>
    <name evidence="2" type="ORF">KDA82_17620</name>
</gene>
<feature type="domain" description="HTH cro/C1-type" evidence="1">
    <location>
        <begin position="19"/>
        <end position="74"/>
    </location>
</feature>
<organism evidence="2 3">
    <name type="scientific">Streptomyces daliensis</name>
    <dbReference type="NCBI Taxonomy" id="299421"/>
    <lineage>
        <taxon>Bacteria</taxon>
        <taxon>Bacillati</taxon>
        <taxon>Actinomycetota</taxon>
        <taxon>Actinomycetes</taxon>
        <taxon>Kitasatosporales</taxon>
        <taxon>Streptomycetaceae</taxon>
        <taxon>Streptomyces</taxon>
    </lineage>
</organism>
<evidence type="ECO:0000313" key="2">
    <source>
        <dbReference type="EMBL" id="MBR7674807.1"/>
    </source>
</evidence>
<evidence type="ECO:0000313" key="3">
    <source>
        <dbReference type="Proteomes" id="UP000675554"/>
    </source>
</evidence>
<evidence type="ECO:0000259" key="1">
    <source>
        <dbReference type="SMART" id="SM00530"/>
    </source>
</evidence>
<dbReference type="Gene3D" id="1.10.260.40">
    <property type="entry name" value="lambda repressor-like DNA-binding domains"/>
    <property type="match status" value="1"/>
</dbReference>
<name>A0A8T4IY20_9ACTN</name>
<dbReference type="SMART" id="SM00530">
    <property type="entry name" value="HTH_XRE"/>
    <property type="match status" value="1"/>
</dbReference>
<dbReference type="CDD" id="cd00093">
    <property type="entry name" value="HTH_XRE"/>
    <property type="match status" value="1"/>
</dbReference>
<dbReference type="Pfam" id="PF13560">
    <property type="entry name" value="HTH_31"/>
    <property type="match status" value="1"/>
</dbReference>
<reference evidence="2" key="1">
    <citation type="submission" date="2021-04" db="EMBL/GenBank/DDBJ databases">
        <title>Sequencing of actinobacteria type strains.</title>
        <authorList>
            <person name="Nguyen G.-S."/>
            <person name="Wentzel A."/>
        </authorList>
    </citation>
    <scope>NUCLEOTIDE SEQUENCE</scope>
    <source>
        <strain evidence="2">DSM 42095</strain>
    </source>
</reference>
<dbReference type="GO" id="GO:0003677">
    <property type="term" value="F:DNA binding"/>
    <property type="evidence" value="ECO:0007669"/>
    <property type="project" value="InterPro"/>
</dbReference>
<dbReference type="SUPFAM" id="SSF47413">
    <property type="entry name" value="lambda repressor-like DNA-binding domains"/>
    <property type="match status" value="1"/>
</dbReference>
<dbReference type="AlphaFoldDB" id="A0A8T4IY20"/>